<organism evidence="2 3">
    <name type="scientific">Candidatus Viridilinea halotolerans</name>
    <dbReference type="NCBI Taxonomy" id="2491704"/>
    <lineage>
        <taxon>Bacteria</taxon>
        <taxon>Bacillati</taxon>
        <taxon>Chloroflexota</taxon>
        <taxon>Chloroflexia</taxon>
        <taxon>Chloroflexales</taxon>
        <taxon>Chloroflexineae</taxon>
        <taxon>Oscillochloridaceae</taxon>
        <taxon>Candidatus Viridilinea</taxon>
    </lineage>
</organism>
<dbReference type="InterPro" id="IPR015943">
    <property type="entry name" value="WD40/YVTN_repeat-like_dom_sf"/>
</dbReference>
<dbReference type="InterPro" id="IPR001680">
    <property type="entry name" value="WD40_rpt"/>
</dbReference>
<evidence type="ECO:0000313" key="2">
    <source>
        <dbReference type="EMBL" id="RRR71382.1"/>
    </source>
</evidence>
<dbReference type="SUPFAM" id="SSF50998">
    <property type="entry name" value="Quinoprotein alcohol dehydrogenase-like"/>
    <property type="match status" value="1"/>
</dbReference>
<dbReference type="Gene3D" id="2.130.10.10">
    <property type="entry name" value="YVTN repeat-like/Quinoprotein amine dehydrogenase"/>
    <property type="match status" value="1"/>
</dbReference>
<dbReference type="PROSITE" id="PS50082">
    <property type="entry name" value="WD_REPEATS_2"/>
    <property type="match status" value="1"/>
</dbReference>
<reference evidence="2 3" key="1">
    <citation type="submission" date="2018-12" db="EMBL/GenBank/DDBJ databases">
        <title>Genome Sequence of Candidatus Viridilinea halotolerans isolated from saline sulfide-rich spring.</title>
        <authorList>
            <person name="Grouzdev D.S."/>
            <person name="Burganskaya E.I."/>
            <person name="Krutkina M.S."/>
            <person name="Sukhacheva M.V."/>
            <person name="Gorlenko V.M."/>
        </authorList>
    </citation>
    <scope>NUCLEOTIDE SEQUENCE [LARGE SCALE GENOMIC DNA]</scope>
    <source>
        <strain evidence="2">Chok-6</strain>
    </source>
</reference>
<dbReference type="PROSITE" id="PS50294">
    <property type="entry name" value="WD_REPEATS_REGION"/>
    <property type="match status" value="1"/>
</dbReference>
<evidence type="ECO:0000313" key="3">
    <source>
        <dbReference type="Proteomes" id="UP000280307"/>
    </source>
</evidence>
<name>A0A426TYZ1_9CHLR</name>
<accession>A0A426TYZ1</accession>
<evidence type="ECO:0000256" key="1">
    <source>
        <dbReference type="PROSITE-ProRule" id="PRU00221"/>
    </source>
</evidence>
<dbReference type="AlphaFoldDB" id="A0A426TYZ1"/>
<dbReference type="SMART" id="SM00320">
    <property type="entry name" value="WD40"/>
    <property type="match status" value="1"/>
</dbReference>
<dbReference type="EMBL" id="RSAS01000454">
    <property type="protein sequence ID" value="RRR71382.1"/>
    <property type="molecule type" value="Genomic_DNA"/>
</dbReference>
<sequence>MGRNPTDFGHIQIWVLALAPDGTTLASASEDGTVRLWAVR</sequence>
<keyword evidence="1" id="KW-0853">WD repeat</keyword>
<comment type="caution">
    <text evidence="2">The sequence shown here is derived from an EMBL/GenBank/DDBJ whole genome shotgun (WGS) entry which is preliminary data.</text>
</comment>
<dbReference type="InterPro" id="IPR011047">
    <property type="entry name" value="Quinoprotein_ADH-like_sf"/>
</dbReference>
<feature type="repeat" description="WD" evidence="1">
    <location>
        <begin position="16"/>
        <end position="40"/>
    </location>
</feature>
<dbReference type="Pfam" id="PF00400">
    <property type="entry name" value="WD40"/>
    <property type="match status" value="1"/>
</dbReference>
<dbReference type="Proteomes" id="UP000280307">
    <property type="component" value="Unassembled WGS sequence"/>
</dbReference>
<protein>
    <submittedName>
        <fullName evidence="2">WD40 repeat domain-containing protein</fullName>
    </submittedName>
</protein>
<proteinExistence type="predicted"/>
<gene>
    <name evidence="2" type="ORF">EI684_11695</name>
</gene>